<dbReference type="GO" id="GO:0051864">
    <property type="term" value="F:histone H3K36 demethylase activity"/>
    <property type="evidence" value="ECO:0007669"/>
    <property type="project" value="TreeGrafter"/>
</dbReference>
<feature type="region of interest" description="Disordered" evidence="17">
    <location>
        <begin position="745"/>
        <end position="811"/>
    </location>
</feature>
<dbReference type="AlphaFoldDB" id="A0AAD9KYR9"/>
<keyword evidence="5" id="KW-0479">Metal-binding</keyword>
<dbReference type="CDD" id="cd20391">
    <property type="entry name" value="Tudor_JMJD2_rpt1"/>
    <property type="match status" value="1"/>
</dbReference>
<keyword evidence="22" id="KW-1185">Reference proteome</keyword>
<evidence type="ECO:0000256" key="3">
    <source>
        <dbReference type="ARBA" id="ARBA00009711"/>
    </source>
</evidence>
<dbReference type="GO" id="GO:0000785">
    <property type="term" value="C:chromatin"/>
    <property type="evidence" value="ECO:0007669"/>
    <property type="project" value="TreeGrafter"/>
</dbReference>
<feature type="domain" description="JmjN" evidence="18">
    <location>
        <begin position="13"/>
        <end position="55"/>
    </location>
</feature>
<evidence type="ECO:0000256" key="2">
    <source>
        <dbReference type="ARBA" id="ARBA00004123"/>
    </source>
</evidence>
<keyword evidence="15" id="KW-0539">Nucleus</keyword>
<accession>A0AAD9KYR9</accession>
<feature type="domain" description="JmjC" evidence="19">
    <location>
        <begin position="142"/>
        <end position="308"/>
    </location>
</feature>
<evidence type="ECO:0000256" key="17">
    <source>
        <dbReference type="SAM" id="MobiDB-lite"/>
    </source>
</evidence>
<evidence type="ECO:0000256" key="5">
    <source>
        <dbReference type="ARBA" id="ARBA00022723"/>
    </source>
</evidence>
<comment type="subcellular location">
    <subcellularLocation>
        <location evidence="2">Nucleus</location>
    </subcellularLocation>
</comment>
<name>A0AAD9KYR9_RIDPI</name>
<evidence type="ECO:0000259" key="19">
    <source>
        <dbReference type="PROSITE" id="PS51184"/>
    </source>
</evidence>
<evidence type="ECO:0000256" key="8">
    <source>
        <dbReference type="ARBA" id="ARBA00022833"/>
    </source>
</evidence>
<evidence type="ECO:0000256" key="16">
    <source>
        <dbReference type="ARBA" id="ARBA00049349"/>
    </source>
</evidence>
<dbReference type="InterPro" id="IPR002999">
    <property type="entry name" value="Tudor"/>
</dbReference>
<keyword evidence="9" id="KW-0156">Chromatin regulator</keyword>
<evidence type="ECO:0000256" key="4">
    <source>
        <dbReference type="ARBA" id="ARBA00012900"/>
    </source>
</evidence>
<dbReference type="SUPFAM" id="SSF51197">
    <property type="entry name" value="Clavaminate synthase-like"/>
    <property type="match status" value="1"/>
</dbReference>
<dbReference type="Pfam" id="PF02375">
    <property type="entry name" value="JmjN"/>
    <property type="match status" value="1"/>
</dbReference>
<dbReference type="GO" id="GO:0005634">
    <property type="term" value="C:nucleus"/>
    <property type="evidence" value="ECO:0007669"/>
    <property type="project" value="UniProtKB-SubCell"/>
</dbReference>
<evidence type="ECO:0000313" key="21">
    <source>
        <dbReference type="EMBL" id="KAK2179866.1"/>
    </source>
</evidence>
<dbReference type="Gene3D" id="3.30.40.10">
    <property type="entry name" value="Zinc/RING finger domain, C3HC4 (zinc finger)"/>
    <property type="match status" value="2"/>
</dbReference>
<evidence type="ECO:0000313" key="22">
    <source>
        <dbReference type="Proteomes" id="UP001209878"/>
    </source>
</evidence>
<keyword evidence="7" id="KW-0863">Zinc-finger</keyword>
<feature type="domain" description="PHD-type" evidence="20">
    <location>
        <begin position="963"/>
        <end position="1076"/>
    </location>
</feature>
<dbReference type="PROSITE" id="PS51805">
    <property type="entry name" value="EPHD"/>
    <property type="match status" value="1"/>
</dbReference>
<dbReference type="SUPFAM" id="SSF63748">
    <property type="entry name" value="Tudor/PWWP/MBT"/>
    <property type="match status" value="2"/>
</dbReference>
<keyword evidence="10" id="KW-0223">Dioxygenase</keyword>
<evidence type="ECO:0000256" key="9">
    <source>
        <dbReference type="ARBA" id="ARBA00022853"/>
    </source>
</evidence>
<evidence type="ECO:0000256" key="11">
    <source>
        <dbReference type="ARBA" id="ARBA00023002"/>
    </source>
</evidence>
<sequence>MEASSGGHIVPKIMTFRPTMDEFKDFSRYIEYIEENGGHRAGVCKVIPPKEWIPRRSKNYDDIDLVIPAPIQQMITGCQGLYQQYNIQRKPIHVTDFKKLANSDRHREPVHNNMEELERKYWKNITFINPLYGADTSGSLTDTDQPYWNINHLGTILDCVNEDYGVKIEGVNTAYLYFGMWKTTFGWHTEDMDLYSINYLHFGAPKTWYSVPPEHGRRLERLAAGFFPSTAQTCAGFMRHKMTVISPSVLRKYSIPFDKIVHYPGEFMITFPYGYHAGFNNGYNCAESTNFATKRWIEYGKRCVLCNCSRDMVRISMDCFVKRYQPDKYELWKEGKDLAPHPEDDQSKLYPHSGRGGAQAKTDLLELGIIGAEPEQRKRKVKAIDTGVVSKKRHPLSQEFGDIPTALLKEESPVPKPTTTAKGKHKKSAIVVQETKDASVKEQNDKAVQDAVIAKIMASIKEQMTKKNETNATGDMTKGATPHQSPEVTNTTRALLQHTGPVHNVSTLTSTSSSGVNCLPAQTGTRLVMTSVTAAPSGGGVKNGSALSPGNVAAVSLFRSTVAPPCSVVSVSGVAQQNGVQTVIANPAQLIAASGGQLHLIGNQLVCLAPANTVGASSLSSQQTKNLLGVVGTSVQRQPLQFSVMSQQVAPSTTIAAVAMTTSSAPFLSSVGSLESGQTSASDVVSDNFELTEEVVGGGENTDSPPMPLDDVLTSDEYDVPMYSETMPADLDSMNATALEHAYFSSRTDVTPSETPAQPTPTDTEMSKKTCKRKDKTPKSGVVAKTGRDKSTTKDGGKQSPKEDPKAKRITELEELMSDKRVESWMRDVKRLFQVWPHVMDVERTYNETCAEVEPFCSVCRLFRQVRPDQSFSSDSDDSSGPGHCLPVNKGRCSQPLIPNTCFITNIDNQNPPGRNSNLDVPGESKLLTCTECKICVHASCYGVEEDAGTEWMCDRCNKHQPLAACCLCMLRGGALKPTTDGHWAHLVCALTIPEVMFEDVTRRGPINVDKVPAARKKLRCVHCQHIVREHAGACAQCSTGRCTTAFHVTCAHSAGAAFEFSDWPFPVYISCLKHCSSRTEPKHRTLPPVKHGDTVIAKHKNGRYYKCQVIDTKVQVFYEVDFADGSFSHDLFPEDIVNFECLEAGPPPRGQAVQVHWPDGVLYDATFSGTNSQDMYTVEFEDGSEITLKRENIWSEQEELPKRVKSRISLATEMKHDIFSDENVSNKRVRRTTPKYSRD</sequence>
<dbReference type="CDD" id="cd20392">
    <property type="entry name" value="Tudor_JMJD2_rpt2"/>
    <property type="match status" value="1"/>
</dbReference>
<dbReference type="GO" id="GO:0008270">
    <property type="term" value="F:zinc ion binding"/>
    <property type="evidence" value="ECO:0007669"/>
    <property type="project" value="UniProtKB-KW"/>
</dbReference>
<dbReference type="InterPro" id="IPR040477">
    <property type="entry name" value="KDM4-like_Tudor"/>
</dbReference>
<dbReference type="SUPFAM" id="SSF57903">
    <property type="entry name" value="FYVE/PHD zinc finger"/>
    <property type="match status" value="1"/>
</dbReference>
<evidence type="ECO:0000256" key="6">
    <source>
        <dbReference type="ARBA" id="ARBA00022737"/>
    </source>
</evidence>
<dbReference type="PANTHER" id="PTHR10694:SF129">
    <property type="entry name" value="LYSINE-SPECIFIC DEMETHYLASE 4B-RELATED"/>
    <property type="match status" value="1"/>
</dbReference>
<dbReference type="PROSITE" id="PS51183">
    <property type="entry name" value="JMJN"/>
    <property type="match status" value="1"/>
</dbReference>
<dbReference type="SMART" id="SM00249">
    <property type="entry name" value="PHD"/>
    <property type="match status" value="2"/>
</dbReference>
<keyword evidence="11" id="KW-0560">Oxidoreductase</keyword>
<feature type="compositionally biased region" description="Basic and acidic residues" evidence="17">
    <location>
        <begin position="337"/>
        <end position="347"/>
    </location>
</feature>
<dbReference type="SMART" id="SM00558">
    <property type="entry name" value="JmjC"/>
    <property type="match status" value="1"/>
</dbReference>
<dbReference type="Pfam" id="PF18104">
    <property type="entry name" value="Tudor_2"/>
    <property type="match status" value="2"/>
</dbReference>
<proteinExistence type="inferred from homology"/>
<comment type="catalytic activity">
    <reaction evidence="16">
        <text>N(6),N(6),N(6)-trimethyl-L-lysyl(9)-[histone H3] + 2 2-oxoglutarate + 2 O2 = N(6)-methyl-L-lysyl(9)-[histone H3] + 2 formaldehyde + 2 succinate + 2 CO2</text>
        <dbReference type="Rhea" id="RHEA:60200"/>
        <dbReference type="Rhea" id="RHEA-COMP:15538"/>
        <dbReference type="Rhea" id="RHEA-COMP:15542"/>
        <dbReference type="ChEBI" id="CHEBI:15379"/>
        <dbReference type="ChEBI" id="CHEBI:16526"/>
        <dbReference type="ChEBI" id="CHEBI:16810"/>
        <dbReference type="ChEBI" id="CHEBI:16842"/>
        <dbReference type="ChEBI" id="CHEBI:30031"/>
        <dbReference type="ChEBI" id="CHEBI:61929"/>
        <dbReference type="ChEBI" id="CHEBI:61961"/>
        <dbReference type="EC" id="1.14.11.66"/>
    </reaction>
</comment>
<comment type="similarity">
    <text evidence="3">Belongs to the JHDM3 histone demethylase family.</text>
</comment>
<dbReference type="CDD" id="cd15675">
    <property type="entry name" value="ePHD_JMJD2"/>
    <property type="match status" value="1"/>
</dbReference>
<dbReference type="InterPro" id="IPR011011">
    <property type="entry name" value="Znf_FYVE_PHD"/>
</dbReference>
<keyword evidence="13" id="KW-0805">Transcription regulation</keyword>
<comment type="caution">
    <text evidence="21">The sequence shown here is derived from an EMBL/GenBank/DDBJ whole genome shotgun (WGS) entry which is preliminary data.</text>
</comment>
<dbReference type="InterPro" id="IPR001965">
    <property type="entry name" value="Znf_PHD"/>
</dbReference>
<dbReference type="SMART" id="SM00333">
    <property type="entry name" value="TUDOR"/>
    <property type="match status" value="2"/>
</dbReference>
<dbReference type="InterPro" id="IPR003349">
    <property type="entry name" value="JmjN"/>
</dbReference>
<evidence type="ECO:0000256" key="14">
    <source>
        <dbReference type="ARBA" id="ARBA00023163"/>
    </source>
</evidence>
<dbReference type="FunFam" id="3.10.330.70:FF:000001">
    <property type="entry name" value="Putative lysine-specific demethylase 4a"/>
    <property type="match status" value="1"/>
</dbReference>
<dbReference type="Gene3D" id="3.10.330.70">
    <property type="match status" value="1"/>
</dbReference>
<dbReference type="GO" id="GO:0140684">
    <property type="term" value="F:histone H3K9me2/H3K9me3 demethylase activity"/>
    <property type="evidence" value="ECO:0007669"/>
    <property type="project" value="UniProtKB-EC"/>
</dbReference>
<evidence type="ECO:0000259" key="18">
    <source>
        <dbReference type="PROSITE" id="PS51183"/>
    </source>
</evidence>
<dbReference type="Gene3D" id="2.60.120.650">
    <property type="entry name" value="Cupin"/>
    <property type="match status" value="1"/>
</dbReference>
<evidence type="ECO:0000256" key="12">
    <source>
        <dbReference type="ARBA" id="ARBA00023004"/>
    </source>
</evidence>
<dbReference type="InterPro" id="IPR034732">
    <property type="entry name" value="EPHD"/>
</dbReference>
<dbReference type="PANTHER" id="PTHR10694">
    <property type="entry name" value="LYSINE-SPECIFIC DEMETHYLASE"/>
    <property type="match status" value="1"/>
</dbReference>
<evidence type="ECO:0000259" key="20">
    <source>
        <dbReference type="PROSITE" id="PS51805"/>
    </source>
</evidence>
<dbReference type="InterPro" id="IPR019787">
    <property type="entry name" value="Znf_PHD-finger"/>
</dbReference>
<dbReference type="InterPro" id="IPR013083">
    <property type="entry name" value="Znf_RING/FYVE/PHD"/>
</dbReference>
<evidence type="ECO:0000256" key="10">
    <source>
        <dbReference type="ARBA" id="ARBA00022964"/>
    </source>
</evidence>
<evidence type="ECO:0000256" key="7">
    <source>
        <dbReference type="ARBA" id="ARBA00022771"/>
    </source>
</evidence>
<dbReference type="Proteomes" id="UP001209878">
    <property type="component" value="Unassembled WGS sequence"/>
</dbReference>
<organism evidence="21 22">
    <name type="scientific">Ridgeia piscesae</name>
    <name type="common">Tubeworm</name>
    <dbReference type="NCBI Taxonomy" id="27915"/>
    <lineage>
        <taxon>Eukaryota</taxon>
        <taxon>Metazoa</taxon>
        <taxon>Spiralia</taxon>
        <taxon>Lophotrochozoa</taxon>
        <taxon>Annelida</taxon>
        <taxon>Polychaeta</taxon>
        <taxon>Sedentaria</taxon>
        <taxon>Canalipalpata</taxon>
        <taxon>Sabellida</taxon>
        <taxon>Siboglinidae</taxon>
        <taxon>Ridgeia</taxon>
    </lineage>
</organism>
<evidence type="ECO:0000256" key="15">
    <source>
        <dbReference type="ARBA" id="ARBA00023242"/>
    </source>
</evidence>
<dbReference type="Pfam" id="PF13832">
    <property type="entry name" value="zf-HC5HC2H_2"/>
    <property type="match status" value="1"/>
</dbReference>
<dbReference type="EC" id="1.14.11.66" evidence="4"/>
<keyword evidence="14" id="KW-0804">Transcription</keyword>
<keyword evidence="12" id="KW-0408">Iron</keyword>
<dbReference type="Gene3D" id="2.30.30.140">
    <property type="match status" value="1"/>
</dbReference>
<evidence type="ECO:0000256" key="1">
    <source>
        <dbReference type="ARBA" id="ARBA00001954"/>
    </source>
</evidence>
<keyword evidence="8" id="KW-0862">Zinc</keyword>
<dbReference type="Pfam" id="PF02373">
    <property type="entry name" value="JmjC"/>
    <property type="match status" value="1"/>
</dbReference>
<comment type="cofactor">
    <cofactor evidence="1">
        <name>Fe(2+)</name>
        <dbReference type="ChEBI" id="CHEBI:29033"/>
    </cofactor>
</comment>
<feature type="compositionally biased region" description="Basic and acidic residues" evidence="17">
    <location>
        <begin position="786"/>
        <end position="811"/>
    </location>
</feature>
<dbReference type="InterPro" id="IPR003347">
    <property type="entry name" value="JmjC_dom"/>
</dbReference>
<feature type="compositionally biased region" description="Polar residues" evidence="17">
    <location>
        <begin position="745"/>
        <end position="764"/>
    </location>
</feature>
<gene>
    <name evidence="21" type="ORF">NP493_469g04001</name>
</gene>
<dbReference type="PROSITE" id="PS51184">
    <property type="entry name" value="JMJC"/>
    <property type="match status" value="1"/>
</dbReference>
<evidence type="ECO:0000256" key="13">
    <source>
        <dbReference type="ARBA" id="ARBA00023015"/>
    </source>
</evidence>
<dbReference type="EMBL" id="JAODUO010000469">
    <property type="protein sequence ID" value="KAK2179866.1"/>
    <property type="molecule type" value="Genomic_DNA"/>
</dbReference>
<dbReference type="SMART" id="SM00545">
    <property type="entry name" value="JmjN"/>
    <property type="match status" value="1"/>
</dbReference>
<feature type="region of interest" description="Disordered" evidence="17">
    <location>
        <begin position="337"/>
        <end position="356"/>
    </location>
</feature>
<dbReference type="FunFam" id="2.60.120.650:FF:000048">
    <property type="entry name" value="Lysine-specific demethylase 4A"/>
    <property type="match status" value="1"/>
</dbReference>
<protein>
    <recommendedName>
        <fullName evidence="4">[histone H3]-trimethyl-L-lysine(9) demethylase</fullName>
        <ecNumber evidence="4">1.14.11.66</ecNumber>
    </recommendedName>
</protein>
<keyword evidence="6" id="KW-0677">Repeat</keyword>
<dbReference type="Pfam" id="PF13831">
    <property type="entry name" value="PHD_2"/>
    <property type="match status" value="1"/>
</dbReference>
<dbReference type="GO" id="GO:0010468">
    <property type="term" value="P:regulation of gene expression"/>
    <property type="evidence" value="ECO:0007669"/>
    <property type="project" value="TreeGrafter"/>
</dbReference>
<reference evidence="21" key="1">
    <citation type="journal article" date="2023" name="Mol. Biol. Evol.">
        <title>Third-Generation Sequencing Reveals the Adaptive Role of the Epigenome in Three Deep-Sea Polychaetes.</title>
        <authorList>
            <person name="Perez M."/>
            <person name="Aroh O."/>
            <person name="Sun Y."/>
            <person name="Lan Y."/>
            <person name="Juniper S.K."/>
            <person name="Young C.R."/>
            <person name="Angers B."/>
            <person name="Qian P.Y."/>
        </authorList>
    </citation>
    <scope>NUCLEOTIDE SEQUENCE</scope>
    <source>
        <strain evidence="21">R07B-5</strain>
    </source>
</reference>